<evidence type="ECO:0000313" key="2">
    <source>
        <dbReference type="EMBL" id="RKL64705.1"/>
    </source>
</evidence>
<evidence type="ECO:0000256" key="1">
    <source>
        <dbReference type="SAM" id="Phobius"/>
    </source>
</evidence>
<dbReference type="RefSeq" id="WP_110937193.1">
    <property type="nucleotide sequence ID" value="NZ_KZ614146.1"/>
</dbReference>
<keyword evidence="1" id="KW-0812">Transmembrane</keyword>
<protein>
    <submittedName>
        <fullName evidence="2">Uncharacterized protein</fullName>
    </submittedName>
</protein>
<sequence>MNKVSIVILGIITSFVLIGSFMVFNSQASSEVTIVNQKEIDNEYLDDLDKRTFDLAQIIENGLKDTTARLNSIEYDINHFPNRLIHIDSNSSKDGNNIELLVQNIIQSVEDNSVIKENEPLEIIVLNKEGKKIN</sequence>
<evidence type="ECO:0000313" key="3">
    <source>
        <dbReference type="Proteomes" id="UP000281498"/>
    </source>
</evidence>
<proteinExistence type="predicted"/>
<organism evidence="2 3">
    <name type="scientific">Salipaludibacillus neizhouensis</name>
    <dbReference type="NCBI Taxonomy" id="885475"/>
    <lineage>
        <taxon>Bacteria</taxon>
        <taxon>Bacillati</taxon>
        <taxon>Bacillota</taxon>
        <taxon>Bacilli</taxon>
        <taxon>Bacillales</taxon>
        <taxon>Bacillaceae</taxon>
    </lineage>
</organism>
<keyword evidence="3" id="KW-1185">Reference proteome</keyword>
<reference evidence="2 3" key="1">
    <citation type="submission" date="2017-10" db="EMBL/GenBank/DDBJ databases">
        <title>Bacillus sp. nov., a halophilic bacterium isolated from a Keqin Lake.</title>
        <authorList>
            <person name="Wang H."/>
        </authorList>
    </citation>
    <scope>NUCLEOTIDE SEQUENCE [LARGE SCALE GENOMIC DNA]</scope>
    <source>
        <strain evidence="2 3">KCTC 13187</strain>
    </source>
</reference>
<dbReference type="Proteomes" id="UP000281498">
    <property type="component" value="Unassembled WGS sequence"/>
</dbReference>
<name>A0A3A9KBK8_9BACI</name>
<accession>A0A3A9KBK8</accession>
<keyword evidence="1" id="KW-1133">Transmembrane helix</keyword>
<keyword evidence="1" id="KW-0472">Membrane</keyword>
<gene>
    <name evidence="2" type="ORF">CR203_24860</name>
</gene>
<comment type="caution">
    <text evidence="2">The sequence shown here is derived from an EMBL/GenBank/DDBJ whole genome shotgun (WGS) entry which is preliminary data.</text>
</comment>
<feature type="transmembrane region" description="Helical" evidence="1">
    <location>
        <begin position="6"/>
        <end position="24"/>
    </location>
</feature>
<dbReference type="EMBL" id="PDOE01000051">
    <property type="protein sequence ID" value="RKL64705.1"/>
    <property type="molecule type" value="Genomic_DNA"/>
</dbReference>
<dbReference type="AlphaFoldDB" id="A0A3A9KBK8"/>